<dbReference type="RefSeq" id="WP_010883083.1">
    <property type="nucleotide sequence ID" value="NZ_CP160064.1"/>
</dbReference>
<dbReference type="EMBL" id="LN847003">
    <property type="protein sequence ID" value="CRI40322.1"/>
    <property type="molecule type" value="Genomic_DNA"/>
</dbReference>
<evidence type="ECO:0000313" key="4">
    <source>
        <dbReference type="EMBL" id="CRI40322.1"/>
    </source>
</evidence>
<evidence type="ECO:0000313" key="13">
    <source>
        <dbReference type="EMBL" id="CRI73092.1"/>
    </source>
</evidence>
<dbReference type="OrthoDB" id="18766at2"/>
<dbReference type="EMBL" id="LN847232">
    <property type="protein sequence ID" value="CRI47049.1"/>
    <property type="molecule type" value="Genomic_DNA"/>
</dbReference>
<dbReference type="EMBL" id="LN847226">
    <property type="protein sequence ID" value="CRI45919.1"/>
    <property type="molecule type" value="Genomic_DNA"/>
</dbReference>
<dbReference type="EMBL" id="LN847244">
    <property type="protein sequence ID" value="CRI49343.1"/>
    <property type="molecule type" value="Genomic_DNA"/>
</dbReference>
<dbReference type="EMBL" id="LN847254">
    <property type="protein sequence ID" value="CRI52926.1"/>
    <property type="molecule type" value="Genomic_DNA"/>
</dbReference>
<dbReference type="EMBL" id="LN847008">
    <property type="protein sequence ID" value="CRI41453.1"/>
    <property type="molecule type" value="Genomic_DNA"/>
</dbReference>
<dbReference type="EMBL" id="LN846998">
    <property type="protein sequence ID" value="CRI38056.1"/>
    <property type="molecule type" value="Genomic_DNA"/>
</dbReference>
<evidence type="ECO:0000256" key="1">
    <source>
        <dbReference type="SAM" id="Coils"/>
    </source>
</evidence>
<dbReference type="EMBL" id="LN847240">
    <property type="protein sequence ID" value="CRI50473.1"/>
    <property type="molecule type" value="Genomic_DNA"/>
</dbReference>
<organism evidence="3">
    <name type="scientific">Chlamydia pneumoniae</name>
    <name type="common">Chlamydophila pneumoniae</name>
    <dbReference type="NCBI Taxonomy" id="83558"/>
    <lineage>
        <taxon>Bacteria</taxon>
        <taxon>Pseudomonadati</taxon>
        <taxon>Chlamydiota</taxon>
        <taxon>Chlamydiia</taxon>
        <taxon>Chlamydiales</taxon>
        <taxon>Chlamydiaceae</taxon>
        <taxon>Chlamydia/Chlamydophila group</taxon>
        <taxon>Chlamydia</taxon>
    </lineage>
</organism>
<feature type="transmembrane region" description="Helical" evidence="2">
    <location>
        <begin position="78"/>
        <end position="101"/>
    </location>
</feature>
<evidence type="ECO:0000313" key="6">
    <source>
        <dbReference type="EMBL" id="CRI43678.1"/>
    </source>
</evidence>
<evidence type="ECO:0000313" key="12">
    <source>
        <dbReference type="EMBL" id="CRI52926.1"/>
    </source>
</evidence>
<gene>
    <name evidence="3" type="ORF">BN1224_CV15_B_03790</name>
    <name evidence="5" type="ORF">BN1224_GiD_A_04540</name>
    <name evidence="6" type="ORF">BN1224_H12_DY_00260</name>
    <name evidence="7" type="ORF">BN1224_MUL2216_E_01800</name>
    <name evidence="8" type="ORF">BN1224_Panola_F_01120</name>
    <name evidence="10" type="ORF">BN1224_PB1_B_04420</name>
    <name evidence="9" type="ORF">BN1224_U1271_C_02830</name>
    <name evidence="11" type="ORF">BN1224_UZG1_A_04530</name>
    <name evidence="12" type="ORF">BN1224_Wien2_G_00770</name>
    <name evidence="13" type="ORF">BN1224_YK41_BO_00050</name>
    <name evidence="4" type="ORF">CWL029c_C_02820</name>
</gene>
<dbReference type="SMR" id="A0A0F7WEE7"/>
<feature type="coiled-coil region" evidence="1">
    <location>
        <begin position="150"/>
        <end position="180"/>
    </location>
</feature>
<name>A0A0F7WEE7_CHLPN</name>
<keyword evidence="1" id="KW-0175">Coiled coil</keyword>
<keyword evidence="2" id="KW-0812">Transmembrane</keyword>
<evidence type="ECO:0000313" key="9">
    <source>
        <dbReference type="EMBL" id="CRI49343.1"/>
    </source>
</evidence>
<dbReference type="EMBL" id="LN847245">
    <property type="protein sequence ID" value="CRI51598.1"/>
    <property type="molecule type" value="Genomic_DNA"/>
</dbReference>
<keyword evidence="2" id="KW-1133">Transmembrane helix</keyword>
<evidence type="ECO:0000313" key="8">
    <source>
        <dbReference type="EMBL" id="CRI47049.1"/>
    </source>
</evidence>
<dbReference type="PATRIC" id="fig|83558.13.peg.468"/>
<accession>A0A0F7WEE7</accession>
<evidence type="ECO:0000256" key="2">
    <source>
        <dbReference type="SAM" id="Phobius"/>
    </source>
</evidence>
<evidence type="ECO:0000313" key="7">
    <source>
        <dbReference type="EMBL" id="CRI45919.1"/>
    </source>
</evidence>
<keyword evidence="2" id="KW-0472">Membrane</keyword>
<feature type="transmembrane region" description="Helical" evidence="2">
    <location>
        <begin position="54"/>
        <end position="72"/>
    </location>
</feature>
<evidence type="ECO:0000313" key="5">
    <source>
        <dbReference type="EMBL" id="CRI41453.1"/>
    </source>
</evidence>
<protein>
    <submittedName>
        <fullName evidence="3">Uncharacterized protein CPn_0440/CP_0313/CPj0440/CpB0456</fullName>
    </submittedName>
</protein>
<proteinExistence type="predicted"/>
<dbReference type="AlphaFoldDB" id="A0A0F7WEE7"/>
<evidence type="ECO:0000313" key="10">
    <source>
        <dbReference type="EMBL" id="CRI50473.1"/>
    </source>
</evidence>
<dbReference type="GeneID" id="45050487"/>
<evidence type="ECO:0000313" key="11">
    <source>
        <dbReference type="EMBL" id="CRI51598.1"/>
    </source>
</evidence>
<dbReference type="EMBL" id="LN847179">
    <property type="protein sequence ID" value="CRI43678.1"/>
    <property type="molecule type" value="Genomic_DNA"/>
</dbReference>
<dbReference type="EMBL" id="LN849040">
    <property type="protein sequence ID" value="CRI73092.1"/>
    <property type="molecule type" value="Genomic_DNA"/>
</dbReference>
<evidence type="ECO:0000313" key="3">
    <source>
        <dbReference type="EMBL" id="CRI38056.1"/>
    </source>
</evidence>
<reference evidence="3" key="1">
    <citation type="submission" date="2015-05" db="EMBL/GenBank/DDBJ databases">
        <authorList>
            <person name="Rattei Thomas"/>
        </authorList>
    </citation>
    <scope>NUCLEOTIDE SEQUENCE</scope>
    <source>
        <strain evidence="3">CV15</strain>
        <strain evidence="4">CWL029c</strain>
        <strain evidence="5">GiD</strain>
        <strain evidence="6">H12</strain>
        <strain evidence="7">MUL2216</strain>
        <strain evidence="8">Panola</strain>
        <strain evidence="10">PB1</strain>
        <strain evidence="9">U1271</strain>
        <strain evidence="11">UZG1</strain>
        <strain evidence="12">Wien2</strain>
        <strain evidence="13">YK41</strain>
    </source>
</reference>
<sequence>MATSVAPSPVPESSPLSHATEVLNLPNAYITQPHPIPAAPWETFRSKLSTKHTLCFALTLLLTLGGTISAGYAGYTGNWIICGIGLGIIVLTLILALLLAIPLKNKQTGTKLIDEISQDISSIGSGFVQRYGLMFSTIKSVHLPELTTQNQEKTRILNEIEAKKESIQNLELKITECQNKLAQKQPKRKSSQKSFMRSIKHLSKNPVILFDC</sequence>